<gene>
    <name evidence="2" type="ORF">ACFPZ3_06995</name>
</gene>
<protein>
    <submittedName>
        <fullName evidence="2">Serine hydrolase domain-containing protein</fullName>
        <ecNumber evidence="2">3.-.-.-</ecNumber>
    </submittedName>
</protein>
<evidence type="ECO:0000259" key="1">
    <source>
        <dbReference type="Pfam" id="PF00144"/>
    </source>
</evidence>
<dbReference type="PANTHER" id="PTHR43283:SF7">
    <property type="entry name" value="BETA-LACTAMASE-RELATED DOMAIN-CONTAINING PROTEIN"/>
    <property type="match status" value="1"/>
</dbReference>
<dbReference type="RefSeq" id="WP_379513125.1">
    <property type="nucleotide sequence ID" value="NZ_JBHSPA010000010.1"/>
</dbReference>
<dbReference type="GO" id="GO:0016787">
    <property type="term" value="F:hydrolase activity"/>
    <property type="evidence" value="ECO:0007669"/>
    <property type="project" value="UniProtKB-KW"/>
</dbReference>
<keyword evidence="2" id="KW-0378">Hydrolase</keyword>
<dbReference type="Proteomes" id="UP001596058">
    <property type="component" value="Unassembled WGS sequence"/>
</dbReference>
<feature type="domain" description="Beta-lactamase-related" evidence="1">
    <location>
        <begin position="72"/>
        <end position="375"/>
    </location>
</feature>
<reference evidence="3" key="1">
    <citation type="journal article" date="2019" name="Int. J. Syst. Evol. Microbiol.">
        <title>The Global Catalogue of Microorganisms (GCM) 10K type strain sequencing project: providing services to taxonomists for standard genome sequencing and annotation.</title>
        <authorList>
            <consortium name="The Broad Institute Genomics Platform"/>
            <consortium name="The Broad Institute Genome Sequencing Center for Infectious Disease"/>
            <person name="Wu L."/>
            <person name="Ma J."/>
        </authorList>
    </citation>
    <scope>NUCLEOTIDE SEQUENCE [LARGE SCALE GENOMIC DNA]</scope>
    <source>
        <strain evidence="3">CCUG 53903</strain>
    </source>
</reference>
<dbReference type="Pfam" id="PF00144">
    <property type="entry name" value="Beta-lactamase"/>
    <property type="match status" value="1"/>
</dbReference>
<comment type="caution">
    <text evidence="2">The sequence shown here is derived from an EMBL/GenBank/DDBJ whole genome shotgun (WGS) entry which is preliminary data.</text>
</comment>
<name>A0ABW1CD43_9ACTN</name>
<proteinExistence type="predicted"/>
<sequence length="399" mass="43247">MPEYDRSGPDEPVTLENWMRPPHNVVAYQHIRELIPTAAIPRGEGPVLDLAHDPAAVPPPAERAAELAAGLAGRTHTDALVVLHRGRVVHEQYDHGMRQDTRHLCMSVSKSITATAVGSVIASGAMSPGDDVCAIMPEFRGTGLEGAAVRHLLDMRTGTREDITTLELQRAYYSTCLWAPPARFPEAPGEDEDSRGHLWRLTQVRPHGGHFEYRSTLTCVLAMLAERATGLRLPELISRHLWQGLGAEHDAEITVDRNGNALADIGICCTARDLARLGEVLRRDGLRPGGARVVPEGWVADTLTPDGDQAGAFAPHGTPYLTVPGAYYRNQWWVAAPRVAGRDGVYLALGIHGQLLFVHEAAEVVIAKFSSWPEPWIDELARASVAGCLAIAEALTGSL</sequence>
<dbReference type="SUPFAM" id="SSF56601">
    <property type="entry name" value="beta-lactamase/transpeptidase-like"/>
    <property type="match status" value="1"/>
</dbReference>
<dbReference type="PANTHER" id="PTHR43283">
    <property type="entry name" value="BETA-LACTAMASE-RELATED"/>
    <property type="match status" value="1"/>
</dbReference>
<organism evidence="2 3">
    <name type="scientific">Nonomuraea insulae</name>
    <dbReference type="NCBI Taxonomy" id="1616787"/>
    <lineage>
        <taxon>Bacteria</taxon>
        <taxon>Bacillati</taxon>
        <taxon>Actinomycetota</taxon>
        <taxon>Actinomycetes</taxon>
        <taxon>Streptosporangiales</taxon>
        <taxon>Streptosporangiaceae</taxon>
        <taxon>Nonomuraea</taxon>
    </lineage>
</organism>
<evidence type="ECO:0000313" key="2">
    <source>
        <dbReference type="EMBL" id="MFC5823591.1"/>
    </source>
</evidence>
<keyword evidence="3" id="KW-1185">Reference proteome</keyword>
<dbReference type="Gene3D" id="3.40.710.10">
    <property type="entry name" value="DD-peptidase/beta-lactamase superfamily"/>
    <property type="match status" value="1"/>
</dbReference>
<dbReference type="InterPro" id="IPR050789">
    <property type="entry name" value="Diverse_Enzym_Activities"/>
</dbReference>
<dbReference type="EC" id="3.-.-.-" evidence="2"/>
<dbReference type="EMBL" id="JBHSPA010000010">
    <property type="protein sequence ID" value="MFC5823591.1"/>
    <property type="molecule type" value="Genomic_DNA"/>
</dbReference>
<dbReference type="InterPro" id="IPR012338">
    <property type="entry name" value="Beta-lactam/transpept-like"/>
</dbReference>
<accession>A0ABW1CD43</accession>
<evidence type="ECO:0000313" key="3">
    <source>
        <dbReference type="Proteomes" id="UP001596058"/>
    </source>
</evidence>
<dbReference type="InterPro" id="IPR001466">
    <property type="entry name" value="Beta-lactam-related"/>
</dbReference>